<gene>
    <name evidence="2" type="ORF">JW646_06205</name>
</gene>
<sequence length="375" mass="43296">MVIKKFRIISISLLILGILLNVITKDMPNLVDKYYSNGINIYSAKFMSKIFSIFPFSLFEILIYIVVLSILIFLIYSIYFILKNPRSTFVYLKNSILNIISIVGIVYFLFIVLWGINYNRMDLKDSLIADYNISHNENIKDVNYDEDDLVSLYRFLVEKCNNARQKVFEDNKNVMRCNTNRKEVLKRANNGYENVNILNLNKRGSYAHAKPIMNSSLLCYTGITGIYSPFTGEANVNIAAPDIYIPFTTLHEMAHQRGYGSEDECNFLAYIACINNEDLDFQYSGYILALKYTASALAKVDYDKFKELSRNLSQSVKNDLNNSSEFWSKYEGKVNEVSDKMNNNYLKANGVKEGTDSYGKVVNLFLIYYSLYEYN</sequence>
<dbReference type="AlphaFoldDB" id="A0AAX2ZL39"/>
<keyword evidence="1" id="KW-0812">Transmembrane</keyword>
<dbReference type="Pfam" id="PF12725">
    <property type="entry name" value="DUF3810"/>
    <property type="match status" value="1"/>
</dbReference>
<proteinExistence type="predicted"/>
<reference evidence="2 3" key="1">
    <citation type="journal article" date="2023" name="Int. J. Syst. Evol. Microbiol.">
        <title>Terrisporobacter hibernicus sp. nov., isolated from bovine faeces in Northern Ireland.</title>
        <authorList>
            <person name="Mitchell M."/>
            <person name="Nguyen S.V."/>
            <person name="Connor M."/>
            <person name="Fairley D.J."/>
            <person name="Donoghue O."/>
            <person name="Marshall H."/>
            <person name="Koolman L."/>
            <person name="McMullan G."/>
            <person name="Schaffer K.E."/>
            <person name="McGrath J.W."/>
            <person name="Fanning S."/>
        </authorList>
    </citation>
    <scope>NUCLEOTIDE SEQUENCE [LARGE SCALE GENOMIC DNA]</scope>
    <source>
        <strain evidence="2 3">MCA3</strain>
    </source>
</reference>
<dbReference type="InterPro" id="IPR024294">
    <property type="entry name" value="DUF3810"/>
</dbReference>
<keyword evidence="1" id="KW-1133">Transmembrane helix</keyword>
<keyword evidence="3" id="KW-1185">Reference proteome</keyword>
<organism evidence="2 3">
    <name type="scientific">Terrisporobacter hibernicus</name>
    <dbReference type="NCBI Taxonomy" id="2813371"/>
    <lineage>
        <taxon>Bacteria</taxon>
        <taxon>Bacillati</taxon>
        <taxon>Bacillota</taxon>
        <taxon>Clostridia</taxon>
        <taxon>Peptostreptococcales</taxon>
        <taxon>Peptostreptococcaceae</taxon>
        <taxon>Terrisporobacter</taxon>
    </lineage>
</organism>
<dbReference type="Proteomes" id="UP001198983">
    <property type="component" value="Chromosome"/>
</dbReference>
<evidence type="ECO:0000313" key="2">
    <source>
        <dbReference type="EMBL" id="UEL49035.1"/>
    </source>
</evidence>
<dbReference type="RefSeq" id="WP_148557378.1">
    <property type="nucleotide sequence ID" value="NZ_CP081135.1"/>
</dbReference>
<dbReference type="KEGG" id="tem:JW646_06205"/>
<keyword evidence="1" id="KW-0472">Membrane</keyword>
<dbReference type="EMBL" id="CP081135">
    <property type="protein sequence ID" value="UEL49035.1"/>
    <property type="molecule type" value="Genomic_DNA"/>
</dbReference>
<evidence type="ECO:0000313" key="3">
    <source>
        <dbReference type="Proteomes" id="UP001198983"/>
    </source>
</evidence>
<evidence type="ECO:0000256" key="1">
    <source>
        <dbReference type="SAM" id="Phobius"/>
    </source>
</evidence>
<protein>
    <submittedName>
        <fullName evidence="2">DUF3810 domain-containing protein</fullName>
    </submittedName>
</protein>
<feature type="transmembrane region" description="Helical" evidence="1">
    <location>
        <begin position="61"/>
        <end position="82"/>
    </location>
</feature>
<feature type="transmembrane region" description="Helical" evidence="1">
    <location>
        <begin position="94"/>
        <end position="116"/>
    </location>
</feature>
<accession>A0AAX2ZL39</accession>
<name>A0AAX2ZL39_9FIRM</name>